<evidence type="ECO:0000256" key="4">
    <source>
        <dbReference type="ARBA" id="ARBA00023163"/>
    </source>
</evidence>
<dbReference type="Gene3D" id="1.10.8.1060">
    <property type="entry name" value="Corynebacterium glutamicum thioredoxin-dependent arsenate reductase, N-terminal domain"/>
    <property type="match status" value="1"/>
</dbReference>
<keyword evidence="8" id="KW-1185">Reference proteome</keyword>
<keyword evidence="4" id="KW-0804">Transcription</keyword>
<feature type="region of interest" description="Disordered" evidence="5">
    <location>
        <begin position="1"/>
        <end position="26"/>
    </location>
</feature>
<dbReference type="RefSeq" id="WP_191780576.1">
    <property type="nucleotide sequence ID" value="NZ_JACSQV010000002.1"/>
</dbReference>
<dbReference type="InterPro" id="IPR048716">
    <property type="entry name" value="Phosphatase-like_N"/>
</dbReference>
<dbReference type="InterPro" id="IPR036390">
    <property type="entry name" value="WH_DNA-bd_sf"/>
</dbReference>
<dbReference type="SMART" id="SM00418">
    <property type="entry name" value="HTH_ARSR"/>
    <property type="match status" value="1"/>
</dbReference>
<dbReference type="InterPro" id="IPR018334">
    <property type="entry name" value="ArsR_HTH"/>
</dbReference>
<reference evidence="7 8" key="1">
    <citation type="submission" date="2020-08" db="EMBL/GenBank/DDBJ databases">
        <title>A Genomic Blueprint of the Chicken Gut Microbiome.</title>
        <authorList>
            <person name="Gilroy R."/>
            <person name="Ravi A."/>
            <person name="Getino M."/>
            <person name="Pursley I."/>
            <person name="Horton D.L."/>
            <person name="Alikhan N.-F."/>
            <person name="Baker D."/>
            <person name="Gharbi K."/>
            <person name="Hall N."/>
            <person name="Watson M."/>
            <person name="Adriaenssens E.M."/>
            <person name="Foster-Nyarko E."/>
            <person name="Jarju S."/>
            <person name="Secka A."/>
            <person name="Antonio M."/>
            <person name="Oren A."/>
            <person name="Chaudhuri R."/>
            <person name="La Ragione R.M."/>
            <person name="Hildebrand F."/>
            <person name="Pallen M.J."/>
        </authorList>
    </citation>
    <scope>NUCLEOTIDE SEQUENCE [LARGE SCALE GENOMIC DNA]</scope>
    <source>
        <strain evidence="7 8">Sa3CUA2</strain>
    </source>
</reference>
<dbReference type="PROSITE" id="PS50987">
    <property type="entry name" value="HTH_ARSR_2"/>
    <property type="match status" value="1"/>
</dbReference>
<proteinExistence type="predicted"/>
<evidence type="ECO:0000256" key="5">
    <source>
        <dbReference type="SAM" id="MobiDB-lite"/>
    </source>
</evidence>
<dbReference type="PRINTS" id="PR00778">
    <property type="entry name" value="HTHARSR"/>
</dbReference>
<dbReference type="PROSITE" id="PS00846">
    <property type="entry name" value="HTH_ARSR_1"/>
    <property type="match status" value="1"/>
</dbReference>
<evidence type="ECO:0000259" key="6">
    <source>
        <dbReference type="PROSITE" id="PS50987"/>
    </source>
</evidence>
<dbReference type="PANTHER" id="PTHR43428">
    <property type="entry name" value="ARSENATE REDUCTASE"/>
    <property type="match status" value="1"/>
</dbReference>
<dbReference type="SMART" id="SM00226">
    <property type="entry name" value="LMWPc"/>
    <property type="match status" value="1"/>
</dbReference>
<dbReference type="EMBL" id="JACSQV010000002">
    <property type="protein sequence ID" value="MBD7917466.1"/>
    <property type="molecule type" value="Genomic_DNA"/>
</dbReference>
<dbReference type="Pfam" id="PF01451">
    <property type="entry name" value="LMWPc"/>
    <property type="match status" value="1"/>
</dbReference>
<dbReference type="CDD" id="cd00090">
    <property type="entry name" value="HTH_ARSR"/>
    <property type="match status" value="1"/>
</dbReference>
<dbReference type="Gene3D" id="3.40.50.2300">
    <property type="match status" value="1"/>
</dbReference>
<keyword evidence="3" id="KW-0238">DNA-binding</keyword>
<dbReference type="Pfam" id="PF21234">
    <property type="entry name" value="Phosphatase-like_N"/>
    <property type="match status" value="1"/>
</dbReference>
<organism evidence="7 8">
    <name type="scientific">Cellulomonas avistercoris</name>
    <dbReference type="NCBI Taxonomy" id="2762242"/>
    <lineage>
        <taxon>Bacteria</taxon>
        <taxon>Bacillati</taxon>
        <taxon>Actinomycetota</taxon>
        <taxon>Actinomycetes</taxon>
        <taxon>Micrococcales</taxon>
        <taxon>Cellulomonadaceae</taxon>
        <taxon>Cellulomonas</taxon>
    </lineage>
</organism>
<dbReference type="NCBIfam" id="NF046112">
    <property type="entry name" value="MSMEG_6209_Nter"/>
    <property type="match status" value="1"/>
</dbReference>
<evidence type="ECO:0000256" key="1">
    <source>
        <dbReference type="ARBA" id="ARBA00022849"/>
    </source>
</evidence>
<evidence type="ECO:0000313" key="7">
    <source>
        <dbReference type="EMBL" id="MBD7917466.1"/>
    </source>
</evidence>
<gene>
    <name evidence="7" type="ORF">H9657_04125</name>
</gene>
<dbReference type="InterPro" id="IPR023485">
    <property type="entry name" value="Ptyr_pPase"/>
</dbReference>
<feature type="domain" description="HTH arsR-type" evidence="6">
    <location>
        <begin position="26"/>
        <end position="122"/>
    </location>
</feature>
<accession>A0ABR8QAM0</accession>
<sequence length="342" mass="35231">MTTPSTPVADTGCTPRPGPRPDAHAMGAGAATEVATVLKALADPLRLRMLSFITTSPTGEACVCDIGGVADVSQPTVSHHLKVLKDVGVLTSERRGTWVWYRVAPGVKGAVSALLDAFAPAAVDTTPPRDRPLTGLADVDATLTRVADDLAARFPDLVPDLVLRTVRESYAALARGAGVSAHLVPTAQRFAAQRLADITRVATPAAARVPQVLFVCVANAGRSQLAAALLHHHAGDAVVVRSAGSAPAGAVHAAVRPLLDALGTDADAVFPKPLTDDAVRAADVVVTLGCGDTCPVLPGKRYEDWVVGDPALASPEGVAAIRDDIDARVRALLTELLPTTAP</sequence>
<dbReference type="SUPFAM" id="SSF46785">
    <property type="entry name" value="Winged helix' DNA-binding domain"/>
    <property type="match status" value="1"/>
</dbReference>
<name>A0ABR8QAM0_9CELL</name>
<dbReference type="InterPro" id="IPR011991">
    <property type="entry name" value="ArsR-like_HTH"/>
</dbReference>
<evidence type="ECO:0000313" key="8">
    <source>
        <dbReference type="Proteomes" id="UP000604241"/>
    </source>
</evidence>
<keyword evidence="2" id="KW-0805">Transcription regulation</keyword>
<dbReference type="Pfam" id="PF01022">
    <property type="entry name" value="HTH_5"/>
    <property type="match status" value="1"/>
</dbReference>
<dbReference type="SUPFAM" id="SSF52788">
    <property type="entry name" value="Phosphotyrosine protein phosphatases I"/>
    <property type="match status" value="1"/>
</dbReference>
<evidence type="ECO:0000256" key="3">
    <source>
        <dbReference type="ARBA" id="ARBA00023125"/>
    </source>
</evidence>
<keyword evidence="1" id="KW-0059">Arsenical resistance</keyword>
<dbReference type="Gene3D" id="1.10.10.10">
    <property type="entry name" value="Winged helix-like DNA-binding domain superfamily/Winged helix DNA-binding domain"/>
    <property type="match status" value="1"/>
</dbReference>
<dbReference type="InterPro" id="IPR036388">
    <property type="entry name" value="WH-like_DNA-bd_sf"/>
</dbReference>
<protein>
    <submittedName>
        <fullName evidence="7">Metalloregulator ArsR/SmtB family transcription factor</fullName>
    </submittedName>
</protein>
<dbReference type="PANTHER" id="PTHR43428:SF1">
    <property type="entry name" value="ARSENATE REDUCTASE"/>
    <property type="match status" value="1"/>
</dbReference>
<dbReference type="Proteomes" id="UP000604241">
    <property type="component" value="Unassembled WGS sequence"/>
</dbReference>
<comment type="caution">
    <text evidence="7">The sequence shown here is derived from an EMBL/GenBank/DDBJ whole genome shotgun (WGS) entry which is preliminary data.</text>
</comment>
<evidence type="ECO:0000256" key="2">
    <source>
        <dbReference type="ARBA" id="ARBA00023015"/>
    </source>
</evidence>
<dbReference type="NCBIfam" id="NF033788">
    <property type="entry name" value="HTH_metalloreg"/>
    <property type="match status" value="1"/>
</dbReference>
<dbReference type="InterPro" id="IPR036196">
    <property type="entry name" value="Ptyr_pPase_sf"/>
</dbReference>
<dbReference type="InterPro" id="IPR001845">
    <property type="entry name" value="HTH_ArsR_DNA-bd_dom"/>
</dbReference>